<dbReference type="SUPFAM" id="SSF53335">
    <property type="entry name" value="S-adenosyl-L-methionine-dependent methyltransferases"/>
    <property type="match status" value="1"/>
</dbReference>
<keyword evidence="2 5" id="KW-0808">Transferase</keyword>
<dbReference type="PROSITE" id="PS00092">
    <property type="entry name" value="N6_MTASE"/>
    <property type="match status" value="1"/>
</dbReference>
<dbReference type="GO" id="GO:0008990">
    <property type="term" value="F:rRNA (guanine-N2-)-methyltransferase activity"/>
    <property type="evidence" value="ECO:0007669"/>
    <property type="project" value="TreeGrafter"/>
</dbReference>
<accession>A0A858C128</accession>
<dbReference type="Gene3D" id="3.40.50.150">
    <property type="entry name" value="Vaccinia Virus protein VP39"/>
    <property type="match status" value="1"/>
</dbReference>
<dbReference type="Pfam" id="PF01170">
    <property type="entry name" value="UPF0020"/>
    <property type="match status" value="1"/>
</dbReference>
<dbReference type="Gene3D" id="3.30.2130.30">
    <property type="match status" value="1"/>
</dbReference>
<dbReference type="PROSITE" id="PS51165">
    <property type="entry name" value="THUMP"/>
    <property type="match status" value="1"/>
</dbReference>
<evidence type="ECO:0000256" key="1">
    <source>
        <dbReference type="ARBA" id="ARBA00022603"/>
    </source>
</evidence>
<reference evidence="5 6" key="1">
    <citation type="submission" date="2020-02" db="EMBL/GenBank/DDBJ databases">
        <authorList>
            <person name="Kim Y.B."/>
            <person name="Roh S.W."/>
        </authorList>
    </citation>
    <scope>NUCLEOTIDE SEQUENCE [LARGE SCALE GENOMIC DNA]</scope>
    <source>
        <strain evidence="5 6">DSM 103574</strain>
    </source>
</reference>
<dbReference type="KEGG" id="abut:Ami103574_12920"/>
<dbReference type="InterPro" id="IPR002052">
    <property type="entry name" value="DNA_methylase_N6_adenine_CS"/>
</dbReference>
<dbReference type="AlphaFoldDB" id="A0A858C128"/>
<evidence type="ECO:0000256" key="3">
    <source>
        <dbReference type="PROSITE-ProRule" id="PRU00529"/>
    </source>
</evidence>
<dbReference type="Proteomes" id="UP000466848">
    <property type="component" value="Chromosome"/>
</dbReference>
<dbReference type="InterPro" id="IPR029063">
    <property type="entry name" value="SAM-dependent_MTases_sf"/>
</dbReference>
<dbReference type="CDD" id="cd11715">
    <property type="entry name" value="THUMP_AdoMetMT"/>
    <property type="match status" value="1"/>
</dbReference>
<evidence type="ECO:0000259" key="4">
    <source>
        <dbReference type="PROSITE" id="PS51165"/>
    </source>
</evidence>
<dbReference type="SMART" id="SM00981">
    <property type="entry name" value="THUMP"/>
    <property type="match status" value="1"/>
</dbReference>
<keyword evidence="1 5" id="KW-0489">Methyltransferase</keyword>
<evidence type="ECO:0000256" key="2">
    <source>
        <dbReference type="ARBA" id="ARBA00022679"/>
    </source>
</evidence>
<dbReference type="Pfam" id="PF22020">
    <property type="entry name" value="RlmL_1st"/>
    <property type="match status" value="1"/>
</dbReference>
<sequence length="387" mass="44343">MKLELIATATFGLEAVVKREIEALGYKILKAEDAKITYMGDERAIVRSNLWLRCADRVLVKMAEFEALEFEDLFQTIKGIPWEEWIPADGNFKVNCSSVKSKLFSMRSCQSVSEKAIIERLKENYGVERFEKTGAEYVVKVTLLKDRATITLDTTGVGLHKRGYRQSAVTAPIKETLAAAMVQLSFWREGRLLVDPCCGSGTIPIEAAMLERNIAPGLNRRFAAEGWQAIDEKLWKEERKKAFEEIRQDKDIRIQAYDIDPAAIEAARENAADAGVEDCIEFKRMNVSELEATEMSGVIITNPPYGERIGEKEQIRKIFNKFKSFMKQNPSWSLFMITPDKTVEKQIFGRMADRRRKLYNGNMEVCYYQFHGAKVKKEEEKNQKEEN</sequence>
<dbReference type="RefSeq" id="WP_163067375.1">
    <property type="nucleotide sequence ID" value="NZ_CP048649.1"/>
</dbReference>
<protein>
    <submittedName>
        <fullName evidence="5">Class I SAM-dependent RNA methyltransferase</fullName>
    </submittedName>
</protein>
<dbReference type="InterPro" id="IPR054170">
    <property type="entry name" value="RlmL_1st"/>
</dbReference>
<keyword evidence="3" id="KW-0694">RNA-binding</keyword>
<name>A0A858C128_9FIRM</name>
<proteinExistence type="predicted"/>
<dbReference type="InterPro" id="IPR000241">
    <property type="entry name" value="RlmKL-like_Mtase"/>
</dbReference>
<evidence type="ECO:0000313" key="5">
    <source>
        <dbReference type="EMBL" id="QIB70136.1"/>
    </source>
</evidence>
<gene>
    <name evidence="5" type="ORF">Ami103574_12920</name>
</gene>
<dbReference type="GO" id="GO:0003723">
    <property type="term" value="F:RNA binding"/>
    <property type="evidence" value="ECO:0007669"/>
    <property type="project" value="UniProtKB-UniRule"/>
</dbReference>
<dbReference type="InterPro" id="IPR004114">
    <property type="entry name" value="THUMP_dom"/>
</dbReference>
<dbReference type="GO" id="GO:0070043">
    <property type="term" value="F:rRNA (guanine-N7-)-methyltransferase activity"/>
    <property type="evidence" value="ECO:0007669"/>
    <property type="project" value="TreeGrafter"/>
</dbReference>
<dbReference type="EMBL" id="CP048649">
    <property type="protein sequence ID" value="QIB70136.1"/>
    <property type="molecule type" value="Genomic_DNA"/>
</dbReference>
<evidence type="ECO:0000313" key="6">
    <source>
        <dbReference type="Proteomes" id="UP000466848"/>
    </source>
</evidence>
<dbReference type="Pfam" id="PF02926">
    <property type="entry name" value="THUMP"/>
    <property type="match status" value="1"/>
</dbReference>
<dbReference type="PANTHER" id="PTHR47313:SF1">
    <property type="entry name" value="RIBOSOMAL RNA LARGE SUBUNIT METHYLTRANSFERASE K_L"/>
    <property type="match status" value="1"/>
</dbReference>
<keyword evidence="6" id="KW-1185">Reference proteome</keyword>
<organism evidence="5 6">
    <name type="scientific">Aminipila butyrica</name>
    <dbReference type="NCBI Taxonomy" id="433296"/>
    <lineage>
        <taxon>Bacteria</taxon>
        <taxon>Bacillati</taxon>
        <taxon>Bacillota</taxon>
        <taxon>Clostridia</taxon>
        <taxon>Peptostreptococcales</taxon>
        <taxon>Anaerovoracaceae</taxon>
        <taxon>Aminipila</taxon>
    </lineage>
</organism>
<feature type="domain" description="THUMP" evidence="4">
    <location>
        <begin position="44"/>
        <end position="154"/>
    </location>
</feature>
<dbReference type="PANTHER" id="PTHR47313">
    <property type="entry name" value="RIBOSOMAL RNA LARGE SUBUNIT METHYLTRANSFERASE K/L"/>
    <property type="match status" value="1"/>
</dbReference>